<sequence length="185" mass="20884">MKRVKESGASFRKKRKKREEIQIKNTGALLKYISHKPTSSSFSIVASNTGEEAALEGEKTLSNVVQEERPVSHTGEEVESLSSPNEESAAQIILSVSMKDIGLWPNKIDDNTRVFLVHQGPFLIQNLDADFGEGIKRSNNTSKAKGETRKLSRDWFFQILPNGEKLLRSYITIEEKYLLFLLQTV</sequence>
<dbReference type="EnsemblMetazoa" id="XM_038014424.1">
    <property type="protein sequence ID" value="XP_037870352.1"/>
    <property type="gene ID" value="LOC101743274"/>
</dbReference>
<dbReference type="GeneID" id="101743274"/>
<evidence type="ECO:0000313" key="2">
    <source>
        <dbReference type="Proteomes" id="UP000005204"/>
    </source>
</evidence>
<dbReference type="RefSeq" id="XP_037870352.1">
    <property type="nucleotide sequence ID" value="XM_038014424.1"/>
</dbReference>
<protein>
    <submittedName>
        <fullName evidence="1">Uncharacterized protein</fullName>
    </submittedName>
</protein>
<dbReference type="KEGG" id="bmor:101743274"/>
<name>A0A8R2QYB6_BOMMO</name>
<accession>A0A8R2QYB6</accession>
<proteinExistence type="predicted"/>
<dbReference type="AlphaFoldDB" id="A0A8R2QYB6"/>
<keyword evidence="2" id="KW-1185">Reference proteome</keyword>
<dbReference type="Proteomes" id="UP000005204">
    <property type="component" value="Unassembled WGS sequence"/>
</dbReference>
<organism evidence="1 2">
    <name type="scientific">Bombyx mori</name>
    <name type="common">Silk moth</name>
    <dbReference type="NCBI Taxonomy" id="7091"/>
    <lineage>
        <taxon>Eukaryota</taxon>
        <taxon>Metazoa</taxon>
        <taxon>Ecdysozoa</taxon>
        <taxon>Arthropoda</taxon>
        <taxon>Hexapoda</taxon>
        <taxon>Insecta</taxon>
        <taxon>Pterygota</taxon>
        <taxon>Neoptera</taxon>
        <taxon>Endopterygota</taxon>
        <taxon>Lepidoptera</taxon>
        <taxon>Glossata</taxon>
        <taxon>Ditrysia</taxon>
        <taxon>Bombycoidea</taxon>
        <taxon>Bombycidae</taxon>
        <taxon>Bombycinae</taxon>
        <taxon>Bombyx</taxon>
    </lineage>
</organism>
<evidence type="ECO:0000313" key="1">
    <source>
        <dbReference type="EnsemblMetazoa" id="XP_037870352.1"/>
    </source>
</evidence>
<reference evidence="1" key="2">
    <citation type="submission" date="2022-06" db="UniProtKB">
        <authorList>
            <consortium name="EnsemblMetazoa"/>
        </authorList>
    </citation>
    <scope>IDENTIFICATION</scope>
    <source>
        <strain evidence="1">p50T (Dazao)</strain>
    </source>
</reference>
<reference evidence="2" key="1">
    <citation type="journal article" date="2008" name="Insect Biochem. Mol. Biol.">
        <title>The genome of a lepidopteran model insect, the silkworm Bombyx mori.</title>
        <authorList>
            <consortium name="International Silkworm Genome Consortium"/>
        </authorList>
    </citation>
    <scope>NUCLEOTIDE SEQUENCE [LARGE SCALE GENOMIC DNA]</scope>
    <source>
        <strain evidence="2">p50T</strain>
    </source>
</reference>